<organism evidence="3">
    <name type="scientific">Chaetomium thermophilum (strain DSM 1495 / CBS 144.50 / IMI 039719)</name>
    <name type="common">Thermochaetoides thermophila</name>
    <dbReference type="NCBI Taxonomy" id="759272"/>
    <lineage>
        <taxon>Eukaryota</taxon>
        <taxon>Fungi</taxon>
        <taxon>Dikarya</taxon>
        <taxon>Ascomycota</taxon>
        <taxon>Pezizomycotina</taxon>
        <taxon>Sordariomycetes</taxon>
        <taxon>Sordariomycetidae</taxon>
        <taxon>Sordariales</taxon>
        <taxon>Chaetomiaceae</taxon>
        <taxon>Thermochaetoides</taxon>
    </lineage>
</organism>
<dbReference type="GeneID" id="18260163"/>
<dbReference type="GO" id="GO:0016491">
    <property type="term" value="F:oxidoreductase activity"/>
    <property type="evidence" value="ECO:0007669"/>
    <property type="project" value="UniProtKB-KW"/>
</dbReference>
<dbReference type="EMBL" id="GL988046">
    <property type="protein sequence ID" value="EGS18110.1"/>
    <property type="molecule type" value="Genomic_DNA"/>
</dbReference>
<keyword evidence="3" id="KW-1185">Reference proteome</keyword>
<dbReference type="HOGENOM" id="CLU_019145_2_1_1"/>
<accession>G0SF94</accession>
<dbReference type="Pfam" id="PF14027">
    <property type="entry name" value="Questin_oxidase"/>
    <property type="match status" value="1"/>
</dbReference>
<evidence type="ECO:0000313" key="2">
    <source>
        <dbReference type="EMBL" id="EGS18110.1"/>
    </source>
</evidence>
<evidence type="ECO:0000256" key="1">
    <source>
        <dbReference type="ARBA" id="ARBA00023002"/>
    </source>
</evidence>
<dbReference type="RefSeq" id="XP_006696441.1">
    <property type="nucleotide sequence ID" value="XM_006696378.1"/>
</dbReference>
<sequence>MHLAPDNTGLWGIQQTEDAARTVSALLQEDMEKHHCFFNFQGFHNHIPHHLLALYGTGARPSSLHAAYKRNESYQRSTLPQHTPKDPSQASSEPLFLTPFPAAALERGYLSNEAYYPDFLRFFQGEIGRSIREGKDWRKEVVTKYLFNEDEMLARLFAGFLHPAIQLMCGLEWYRNQEPIVAEALAQTAVHSFETAGPYLMSAEKAASSQKPSNGSWSILGLLGSIRNNKALTHSAHNEDENKIRDGVLKRAGDQMIHLASQVKVRPEEVEERTAEMFNAAVFVAAAAAVAQEGKQPKFDFFLMHHVTSGPLFATLSTANWISPETKARILEWKIRMDLLQYVARGCPELSLKKLQAYRSRKPEAGSQSLPDIIARLHNFPDDGHAIKLGRAAVVCRNLCKKYEESNTSDRLPIKGDDVWAKVCYLIVDSVEAPGPHWVRSTGFEEAWKVGYNNSSGLGWYGTMLI</sequence>
<dbReference type="OMA" id="KFDFFYI"/>
<name>G0SF94_CHATD</name>
<dbReference type="OrthoDB" id="10004862at2759"/>
<dbReference type="eggNOG" id="ENOG502S69W">
    <property type="taxonomic scope" value="Eukaryota"/>
</dbReference>
<dbReference type="PANTHER" id="PTHR35870">
    <property type="entry name" value="PROTEIN, PUTATIVE (AFU_ORTHOLOGUE AFUA_5G03330)-RELATED"/>
    <property type="match status" value="1"/>
</dbReference>
<dbReference type="Proteomes" id="UP000008066">
    <property type="component" value="Unassembled WGS sequence"/>
</dbReference>
<protein>
    <recommendedName>
        <fullName evidence="4">Oxidoreductase AflY</fullName>
    </recommendedName>
</protein>
<evidence type="ECO:0008006" key="4">
    <source>
        <dbReference type="Google" id="ProtNLM"/>
    </source>
</evidence>
<dbReference type="KEGG" id="cthr:CTHT_0061250"/>
<gene>
    <name evidence="2" type="ORF">CTHT_0061250</name>
</gene>
<reference evidence="2 3" key="1">
    <citation type="journal article" date="2011" name="Cell">
        <title>Insight into structure and assembly of the nuclear pore complex by utilizing the genome of a eukaryotic thermophile.</title>
        <authorList>
            <person name="Amlacher S."/>
            <person name="Sarges P."/>
            <person name="Flemming D."/>
            <person name="van Noort V."/>
            <person name="Kunze R."/>
            <person name="Devos D.P."/>
            <person name="Arumugam M."/>
            <person name="Bork P."/>
            <person name="Hurt E."/>
        </authorList>
    </citation>
    <scope>NUCLEOTIDE SEQUENCE [LARGE SCALE GENOMIC DNA]</scope>
    <source>
        <strain evidence="3">DSM 1495 / CBS 144.50 / IMI 039719</strain>
    </source>
</reference>
<proteinExistence type="predicted"/>
<dbReference type="PANTHER" id="PTHR35870:SF1">
    <property type="entry name" value="PROTEIN, PUTATIVE (AFU_ORTHOLOGUE AFUA_5G03330)-RELATED"/>
    <property type="match status" value="1"/>
</dbReference>
<dbReference type="InterPro" id="IPR025337">
    <property type="entry name" value="Questin_oxidase-like"/>
</dbReference>
<keyword evidence="1" id="KW-0560">Oxidoreductase</keyword>
<evidence type="ECO:0000313" key="3">
    <source>
        <dbReference type="Proteomes" id="UP000008066"/>
    </source>
</evidence>
<dbReference type="AlphaFoldDB" id="G0SF94"/>